<feature type="transmembrane region" description="Helical" evidence="1">
    <location>
        <begin position="63"/>
        <end position="83"/>
    </location>
</feature>
<dbReference type="OrthoDB" id="149032at2"/>
<keyword evidence="1" id="KW-0812">Transmembrane</keyword>
<evidence type="ECO:0000256" key="1">
    <source>
        <dbReference type="SAM" id="Phobius"/>
    </source>
</evidence>
<name>A0A1H2TE90_9PSEU</name>
<dbReference type="STRING" id="418495.SAMN05216215_100357"/>
<dbReference type="Pfam" id="PF12679">
    <property type="entry name" value="ABC2_membrane_2"/>
    <property type="match status" value="1"/>
</dbReference>
<dbReference type="RefSeq" id="WP_093261246.1">
    <property type="nucleotide sequence ID" value="NZ_FNOK01000003.1"/>
</dbReference>
<organism evidence="2 3">
    <name type="scientific">Saccharopolyspora shandongensis</name>
    <dbReference type="NCBI Taxonomy" id="418495"/>
    <lineage>
        <taxon>Bacteria</taxon>
        <taxon>Bacillati</taxon>
        <taxon>Actinomycetota</taxon>
        <taxon>Actinomycetes</taxon>
        <taxon>Pseudonocardiales</taxon>
        <taxon>Pseudonocardiaceae</taxon>
        <taxon>Saccharopolyspora</taxon>
    </lineage>
</organism>
<protein>
    <submittedName>
        <fullName evidence="2">ABC-type transport system involved in multi-copper enzyme maturation, permease component</fullName>
    </submittedName>
</protein>
<reference evidence="3" key="1">
    <citation type="submission" date="2016-10" db="EMBL/GenBank/DDBJ databases">
        <authorList>
            <person name="Varghese N."/>
            <person name="Submissions S."/>
        </authorList>
    </citation>
    <scope>NUCLEOTIDE SEQUENCE [LARGE SCALE GENOMIC DNA]</scope>
    <source>
        <strain evidence="3">CGMCC 4.3530</strain>
    </source>
</reference>
<evidence type="ECO:0000313" key="2">
    <source>
        <dbReference type="EMBL" id="SDW41549.1"/>
    </source>
</evidence>
<dbReference type="AlphaFoldDB" id="A0A1H2TE90"/>
<dbReference type="EMBL" id="FNOK01000003">
    <property type="protein sequence ID" value="SDW41549.1"/>
    <property type="molecule type" value="Genomic_DNA"/>
</dbReference>
<keyword evidence="1" id="KW-1133">Transmembrane helix</keyword>
<evidence type="ECO:0000313" key="3">
    <source>
        <dbReference type="Proteomes" id="UP000199529"/>
    </source>
</evidence>
<dbReference type="GO" id="GO:0140359">
    <property type="term" value="F:ABC-type transporter activity"/>
    <property type="evidence" value="ECO:0007669"/>
    <property type="project" value="InterPro"/>
</dbReference>
<proteinExistence type="predicted"/>
<dbReference type="Proteomes" id="UP000199529">
    <property type="component" value="Unassembled WGS sequence"/>
</dbReference>
<accession>A0A1H2TE90</accession>
<keyword evidence="1" id="KW-0472">Membrane</keyword>
<feature type="transmembrane region" description="Helical" evidence="1">
    <location>
        <begin position="114"/>
        <end position="137"/>
    </location>
</feature>
<sequence>MTLSGIKIVAKQEFRVRLRTGRWRWLLAAWFVVVADFAALLRYSLAVVREDSDIAAGNTGIPLFGGVMLFVLALALLVAPALTAQSINGDRERGTLATVQATPLSAWEITLGKFAAAWITGLVFLGLTLPFVVWALFEGGVGPLRALAVLAVVALLIGVICAMAQGLSALFARGITSTLMSYLLVFALTVGTVIVFGLSLSLTMHEKTYTPTSEAASYGGEPYTYQAPQPQYVWWLMAPNPFVVLGDAAPAPPSRINPRTGEEEPIIEMDPLSTIGLMARSMRADQDNYDKDALAASPAVWPYGLGFNVLLGAGALWLSANRLRTPVRGLTRGVRIA</sequence>
<feature type="transmembrane region" description="Helical" evidence="1">
    <location>
        <begin position="149"/>
        <end position="172"/>
    </location>
</feature>
<gene>
    <name evidence="2" type="ORF">SAMN05216215_100357</name>
</gene>
<feature type="transmembrane region" description="Helical" evidence="1">
    <location>
        <begin position="300"/>
        <end position="318"/>
    </location>
</feature>
<dbReference type="GO" id="GO:0005886">
    <property type="term" value="C:plasma membrane"/>
    <property type="evidence" value="ECO:0007669"/>
    <property type="project" value="UniProtKB-SubCell"/>
</dbReference>
<keyword evidence="3" id="KW-1185">Reference proteome</keyword>
<dbReference type="PANTHER" id="PTHR43471">
    <property type="entry name" value="ABC TRANSPORTER PERMEASE"/>
    <property type="match status" value="1"/>
</dbReference>
<feature type="transmembrane region" description="Helical" evidence="1">
    <location>
        <begin position="25"/>
        <end position="43"/>
    </location>
</feature>
<feature type="transmembrane region" description="Helical" evidence="1">
    <location>
        <begin position="179"/>
        <end position="202"/>
    </location>
</feature>